<accession>A0A3A9K8Y0</accession>
<keyword evidence="3" id="KW-1185">Reference proteome</keyword>
<organism evidence="2 3">
    <name type="scientific">Salipaludibacillus neizhouensis</name>
    <dbReference type="NCBI Taxonomy" id="885475"/>
    <lineage>
        <taxon>Bacteria</taxon>
        <taxon>Bacillati</taxon>
        <taxon>Bacillota</taxon>
        <taxon>Bacilli</taxon>
        <taxon>Bacillales</taxon>
        <taxon>Bacillaceae</taxon>
    </lineage>
</organism>
<keyword evidence="1" id="KW-1133">Transmembrane helix</keyword>
<evidence type="ECO:0000256" key="1">
    <source>
        <dbReference type="SAM" id="Phobius"/>
    </source>
</evidence>
<dbReference type="Proteomes" id="UP000281498">
    <property type="component" value="Unassembled WGS sequence"/>
</dbReference>
<evidence type="ECO:0000313" key="2">
    <source>
        <dbReference type="EMBL" id="RKL67270.1"/>
    </source>
</evidence>
<dbReference type="InterPro" id="IPR005915">
    <property type="entry name" value="Tandem_5TM"/>
</dbReference>
<keyword evidence="1" id="KW-0472">Membrane</keyword>
<gene>
    <name evidence="2" type="ORF">CR203_12240</name>
</gene>
<feature type="transmembrane region" description="Helical" evidence="1">
    <location>
        <begin position="84"/>
        <end position="106"/>
    </location>
</feature>
<comment type="caution">
    <text evidence="2">The sequence shown here is derived from an EMBL/GenBank/DDBJ whole genome shotgun (WGS) entry which is preliminary data.</text>
</comment>
<dbReference type="EMBL" id="PDOE01000004">
    <property type="protein sequence ID" value="RKL67270.1"/>
    <property type="molecule type" value="Genomic_DNA"/>
</dbReference>
<dbReference type="AlphaFoldDB" id="A0A3A9K8Y0"/>
<protein>
    <submittedName>
        <fullName evidence="2">Uncharacterized protein</fullName>
    </submittedName>
</protein>
<proteinExistence type="predicted"/>
<dbReference type="Pfam" id="PF04276">
    <property type="entry name" value="DUF443"/>
    <property type="match status" value="1"/>
</dbReference>
<keyword evidence="1" id="KW-0812">Transmembrane</keyword>
<dbReference type="NCBIfam" id="TIGR01218">
    <property type="entry name" value="Gpos_tandem_5TM"/>
    <property type="match status" value="1"/>
</dbReference>
<sequence>MNISILFTAGVGIFLGNLLTALTDYFYIPSTTLVNNIIAASVMLLIILVHSLLSIRNKNNFYKIIAPNILSKDRIWIRPMSFKHFVQCLFIYFCFLVFFIASLVLVITISNILAIIFAIFLGFCLSITNALYVGIGHTTVKFKKK</sequence>
<dbReference type="OrthoDB" id="2940308at2"/>
<reference evidence="2 3" key="1">
    <citation type="submission" date="2017-10" db="EMBL/GenBank/DDBJ databases">
        <title>Bacillus sp. nov., a halophilic bacterium isolated from a Keqin Lake.</title>
        <authorList>
            <person name="Wang H."/>
        </authorList>
    </citation>
    <scope>NUCLEOTIDE SEQUENCE [LARGE SCALE GENOMIC DNA]</scope>
    <source>
        <strain evidence="2 3">KCTC 13187</strain>
    </source>
</reference>
<evidence type="ECO:0000313" key="3">
    <source>
        <dbReference type="Proteomes" id="UP000281498"/>
    </source>
</evidence>
<feature type="transmembrane region" description="Helical" evidence="1">
    <location>
        <begin position="37"/>
        <end position="55"/>
    </location>
</feature>
<name>A0A3A9K8Y0_9BACI</name>
<feature type="transmembrane region" description="Helical" evidence="1">
    <location>
        <begin position="112"/>
        <end position="135"/>
    </location>
</feature>